<name>A0A166JJZ0_9AGAM</name>
<evidence type="ECO:0000313" key="2">
    <source>
        <dbReference type="EMBL" id="KZP20943.1"/>
    </source>
</evidence>
<gene>
    <name evidence="2" type="ORF">FIBSPDRAFT_954127</name>
</gene>
<accession>A0A166JJZ0</accession>
<dbReference type="Proteomes" id="UP000076532">
    <property type="component" value="Unassembled WGS sequence"/>
</dbReference>
<dbReference type="AlphaFoldDB" id="A0A166JJZ0"/>
<organism evidence="2 3">
    <name type="scientific">Athelia psychrophila</name>
    <dbReference type="NCBI Taxonomy" id="1759441"/>
    <lineage>
        <taxon>Eukaryota</taxon>
        <taxon>Fungi</taxon>
        <taxon>Dikarya</taxon>
        <taxon>Basidiomycota</taxon>
        <taxon>Agaricomycotina</taxon>
        <taxon>Agaricomycetes</taxon>
        <taxon>Agaricomycetidae</taxon>
        <taxon>Atheliales</taxon>
        <taxon>Atheliaceae</taxon>
        <taxon>Athelia</taxon>
    </lineage>
</organism>
<evidence type="ECO:0000256" key="1">
    <source>
        <dbReference type="SAM" id="Phobius"/>
    </source>
</evidence>
<protein>
    <submittedName>
        <fullName evidence="2">Uncharacterized protein</fullName>
    </submittedName>
</protein>
<proteinExistence type="predicted"/>
<dbReference type="EMBL" id="KV417551">
    <property type="protein sequence ID" value="KZP20943.1"/>
    <property type="molecule type" value="Genomic_DNA"/>
</dbReference>
<keyword evidence="1" id="KW-0812">Transmembrane</keyword>
<evidence type="ECO:0000313" key="3">
    <source>
        <dbReference type="Proteomes" id="UP000076532"/>
    </source>
</evidence>
<dbReference type="OrthoDB" id="2679643at2759"/>
<feature type="transmembrane region" description="Helical" evidence="1">
    <location>
        <begin position="101"/>
        <end position="122"/>
    </location>
</feature>
<keyword evidence="1" id="KW-1133">Transmembrane helix</keyword>
<reference evidence="2 3" key="1">
    <citation type="journal article" date="2016" name="Mol. Biol. Evol.">
        <title>Comparative Genomics of Early-Diverging Mushroom-Forming Fungi Provides Insights into the Origins of Lignocellulose Decay Capabilities.</title>
        <authorList>
            <person name="Nagy L.G."/>
            <person name="Riley R."/>
            <person name="Tritt A."/>
            <person name="Adam C."/>
            <person name="Daum C."/>
            <person name="Floudas D."/>
            <person name="Sun H."/>
            <person name="Yadav J.S."/>
            <person name="Pangilinan J."/>
            <person name="Larsson K.H."/>
            <person name="Matsuura K."/>
            <person name="Barry K."/>
            <person name="Labutti K."/>
            <person name="Kuo R."/>
            <person name="Ohm R.A."/>
            <person name="Bhattacharya S.S."/>
            <person name="Shirouzu T."/>
            <person name="Yoshinaga Y."/>
            <person name="Martin F.M."/>
            <person name="Grigoriev I.V."/>
            <person name="Hibbett D.S."/>
        </authorList>
    </citation>
    <scope>NUCLEOTIDE SEQUENCE [LARGE SCALE GENOMIC DNA]</scope>
    <source>
        <strain evidence="2 3">CBS 109695</strain>
    </source>
</reference>
<keyword evidence="1" id="KW-0472">Membrane</keyword>
<sequence>MLEFRNVLSSTPTPTPEEILAALIPILSASNTSKYAGTAVFVIFSYDHVLTLSDEVWRSDAIADTVLHKQIHSSLGTNVRISSDVSLGLSPEFCTRSVRGIWIVTVTAMLVAQAVLVLRIWYLF</sequence>
<keyword evidence="3" id="KW-1185">Reference proteome</keyword>